<keyword evidence="1" id="KW-0472">Membrane</keyword>
<protein>
    <submittedName>
        <fullName evidence="2">Uncharacterized BCR, YitT family COG1284</fullName>
    </submittedName>
</protein>
<dbReference type="PANTHER" id="PTHR40078:SF1">
    <property type="entry name" value="INTEGRAL MEMBRANE PROTEIN"/>
    <property type="match status" value="1"/>
</dbReference>
<dbReference type="PANTHER" id="PTHR40078">
    <property type="entry name" value="INTEGRAL MEMBRANE PROTEIN-RELATED"/>
    <property type="match status" value="1"/>
</dbReference>
<feature type="transmembrane region" description="Helical" evidence="1">
    <location>
        <begin position="163"/>
        <end position="181"/>
    </location>
</feature>
<proteinExistence type="predicted"/>
<feature type="transmembrane region" description="Helical" evidence="1">
    <location>
        <begin position="187"/>
        <end position="205"/>
    </location>
</feature>
<reference evidence="2 3" key="1">
    <citation type="submission" date="2018-06" db="EMBL/GenBank/DDBJ databases">
        <authorList>
            <consortium name="Pathogen Informatics"/>
            <person name="Doyle S."/>
        </authorList>
    </citation>
    <scope>NUCLEOTIDE SEQUENCE [LARGE SCALE GENOMIC DNA]</scope>
    <source>
        <strain evidence="2 3">NCTC10699</strain>
    </source>
</reference>
<organism evidence="2 3">
    <name type="scientific">[Pasteurella] mairii</name>
    <dbReference type="NCBI Taxonomy" id="757"/>
    <lineage>
        <taxon>Bacteria</taxon>
        <taxon>Pseudomonadati</taxon>
        <taxon>Pseudomonadota</taxon>
        <taxon>Gammaproteobacteria</taxon>
        <taxon>Pasteurellales</taxon>
        <taxon>Pasteurellaceae</taxon>
    </lineage>
</organism>
<dbReference type="Proteomes" id="UP000254280">
    <property type="component" value="Unassembled WGS sequence"/>
</dbReference>
<evidence type="ECO:0000256" key="1">
    <source>
        <dbReference type="SAM" id="Phobius"/>
    </source>
</evidence>
<evidence type="ECO:0000313" key="3">
    <source>
        <dbReference type="Proteomes" id="UP000254280"/>
    </source>
</evidence>
<dbReference type="InterPro" id="IPR038750">
    <property type="entry name" value="YczE/YyaS-like"/>
</dbReference>
<accession>A0A379B3U6</accession>
<feature type="transmembrane region" description="Helical" evidence="1">
    <location>
        <begin position="81"/>
        <end position="97"/>
    </location>
</feature>
<dbReference type="Pfam" id="PF19700">
    <property type="entry name" value="DUF6198"/>
    <property type="match status" value="1"/>
</dbReference>
<keyword evidence="1" id="KW-0812">Transmembrane</keyword>
<sequence length="231" mass="25719">MKLQLKNRDFMRFLFFFVGICVSSLGIVLITKADLGTSQISSVPYVLSLAFDWLTFGQATFVMNIIFLLVQMALLKNPLKISLLLQIPVSILFSYFIDLQMQLFSFLMLDTFAMQWAILLLGCVILGLGISLEIAPNIVAVPGDAVVNVIATVKHIRFGKVKVMLDVTLVVMALVLSFFYLGDIKGIGAGTLISALLVGRIVMFFNQCFRKVYLTYLIGEKVVTQEEKLSI</sequence>
<dbReference type="OrthoDB" id="87655at2"/>
<evidence type="ECO:0000313" key="2">
    <source>
        <dbReference type="EMBL" id="SUB33171.1"/>
    </source>
</evidence>
<dbReference type="EMBL" id="UGSS01000002">
    <property type="protein sequence ID" value="SUB33171.1"/>
    <property type="molecule type" value="Genomic_DNA"/>
</dbReference>
<gene>
    <name evidence="2" type="ORF">NCTC10699_00778</name>
</gene>
<feature type="transmembrane region" description="Helical" evidence="1">
    <location>
        <begin position="53"/>
        <end position="74"/>
    </location>
</feature>
<feature type="transmembrane region" description="Helical" evidence="1">
    <location>
        <begin position="12"/>
        <end position="33"/>
    </location>
</feature>
<dbReference type="AlphaFoldDB" id="A0A379B3U6"/>
<keyword evidence="3" id="KW-1185">Reference proteome</keyword>
<feature type="transmembrane region" description="Helical" evidence="1">
    <location>
        <begin position="103"/>
        <end position="128"/>
    </location>
</feature>
<keyword evidence="1" id="KW-1133">Transmembrane helix</keyword>
<name>A0A379B3U6_9PAST</name>